<comment type="caution">
    <text evidence="3">The sequence shown here is derived from an EMBL/GenBank/DDBJ whole genome shotgun (WGS) entry which is preliminary data.</text>
</comment>
<evidence type="ECO:0000313" key="4">
    <source>
        <dbReference type="Proteomes" id="UP000244978"/>
    </source>
</evidence>
<reference evidence="4" key="1">
    <citation type="submission" date="2018-04" db="EMBL/GenBank/DDBJ databases">
        <authorList>
            <person name="Liu S."/>
            <person name="Wang Z."/>
            <person name="Li J."/>
        </authorList>
    </citation>
    <scope>NUCLEOTIDE SEQUENCE [LARGE SCALE GENOMIC DNA]</scope>
    <source>
        <strain evidence="4">S1194</strain>
    </source>
</reference>
<dbReference type="Pfam" id="PF11611">
    <property type="entry name" value="DUF4352"/>
    <property type="match status" value="1"/>
</dbReference>
<dbReference type="InterPro" id="IPR029050">
    <property type="entry name" value="Immunoprotect_excell_Ig-like"/>
</dbReference>
<protein>
    <recommendedName>
        <fullName evidence="2">DUF4352 domain-containing protein</fullName>
    </recommendedName>
</protein>
<dbReference type="InterPro" id="IPR029051">
    <property type="entry name" value="DUF4352"/>
</dbReference>
<keyword evidence="4" id="KW-1185">Reference proteome</keyword>
<keyword evidence="1" id="KW-0732">Signal</keyword>
<dbReference type="Gene3D" id="2.60.40.1240">
    <property type="match status" value="1"/>
</dbReference>
<evidence type="ECO:0000256" key="1">
    <source>
        <dbReference type="ARBA" id="ARBA00022729"/>
    </source>
</evidence>
<name>A0A2U1T2Z0_9MICO</name>
<dbReference type="AlphaFoldDB" id="A0A2U1T2Z0"/>
<evidence type="ECO:0000313" key="3">
    <source>
        <dbReference type="EMBL" id="PWB98254.1"/>
    </source>
</evidence>
<accession>A0A2U1T2Z0</accession>
<feature type="domain" description="DUF4352" evidence="2">
    <location>
        <begin position="75"/>
        <end position="158"/>
    </location>
</feature>
<sequence>MHWRYYPMPELSSFARVARTTAVVVTALTLAVGLSACGGGEEPAAPTSTTESGVGKSFESTDGVAVAVTRRICGISAVGKDQPEYTAVGQYCTVGVNVVNDSDASADLSQLKVTGHSGDTEYFPDYWAGTAADGGMQVLEPGGSVESTLFFDIPKGALLDTVTLVSPWPGIEEFEVAF</sequence>
<gene>
    <name evidence="3" type="ORF">DF220_10770</name>
</gene>
<dbReference type="EMBL" id="QEEX01000001">
    <property type="protein sequence ID" value="PWB98254.1"/>
    <property type="molecule type" value="Genomic_DNA"/>
</dbReference>
<evidence type="ECO:0000259" key="2">
    <source>
        <dbReference type="Pfam" id="PF11611"/>
    </source>
</evidence>
<dbReference type="Proteomes" id="UP000244978">
    <property type="component" value="Unassembled WGS sequence"/>
</dbReference>
<proteinExistence type="predicted"/>
<organism evidence="3 4">
    <name type="scientific">Homoserinimonas hongtaonis</name>
    <dbReference type="NCBI Taxonomy" id="2079791"/>
    <lineage>
        <taxon>Bacteria</taxon>
        <taxon>Bacillati</taxon>
        <taxon>Actinomycetota</taxon>
        <taxon>Actinomycetes</taxon>
        <taxon>Micrococcales</taxon>
        <taxon>Microbacteriaceae</taxon>
        <taxon>Homoserinimonas</taxon>
    </lineage>
</organism>